<feature type="transmembrane region" description="Helical" evidence="6">
    <location>
        <begin position="52"/>
        <end position="71"/>
    </location>
</feature>
<keyword evidence="9" id="KW-1185">Reference proteome</keyword>
<feature type="transmembrane region" description="Helical" evidence="6">
    <location>
        <begin position="132"/>
        <end position="148"/>
    </location>
</feature>
<dbReference type="STRING" id="1121455.SAMN02745728_02280"/>
<dbReference type="SUPFAM" id="SSF53649">
    <property type="entry name" value="Alkaline phosphatase-like"/>
    <property type="match status" value="1"/>
</dbReference>
<organism evidence="8 9">
    <name type="scientific">Desulfovibrio litoralis DSM 11393</name>
    <dbReference type="NCBI Taxonomy" id="1121455"/>
    <lineage>
        <taxon>Bacteria</taxon>
        <taxon>Pseudomonadati</taxon>
        <taxon>Thermodesulfobacteriota</taxon>
        <taxon>Desulfovibrionia</taxon>
        <taxon>Desulfovibrionales</taxon>
        <taxon>Desulfovibrionaceae</taxon>
        <taxon>Desulfovibrio</taxon>
    </lineage>
</organism>
<dbReference type="InterPro" id="IPR050448">
    <property type="entry name" value="OpgB/LTA_synthase_biosynth"/>
</dbReference>
<evidence type="ECO:0000256" key="3">
    <source>
        <dbReference type="ARBA" id="ARBA00022692"/>
    </source>
</evidence>
<keyword evidence="2" id="KW-1003">Cell membrane</keyword>
<sequence length="512" mass="58556">MSETLYLFSFSLVSAFIMIVLQRISMILSEKSQSLKLNNILSLIIKTKPKTLFAEIFTGLAGISFFLFFFLFLQRPISALVLTLGIGSLLVILNSTKENILHEPIVLADAWLLKQAVQFPDLYLPFLPIKRLSVLLGVSLLFLVWAILLETPLYSLNIFFSLILPFCVVTISILLLILMSYAKLPKLASVILSRCPVSSNAVKDAQTNGPFSAALIHPIACGNFKKQIFTSFKNNNELIKPKNTIYLNELELFLNSQNVNNQEDLILIQAESFWDIRPYFHNLKDTNLLPNWDNLKTNNGVLSLTTNPFGAYTMRTEFSVLTGLKEEELGPCFFNPYLFAKNHPLWSFARELKNKGYETLCVHPYAKKFFNRSLVIPNLGFERFLALEELNHLEKFGPYISDLALADLINIEINQAKNPLFCFVITMEAHGPWLKNRLPEHVVKEYFKENFTPLGIKQENFSQEEQYYLIHLKNMDKMFGKIQKQLTLSGKGRLIVYGDHPPSLPNLRKKDL</sequence>
<dbReference type="Gene3D" id="3.40.720.10">
    <property type="entry name" value="Alkaline Phosphatase, subunit A"/>
    <property type="match status" value="1"/>
</dbReference>
<feature type="transmembrane region" description="Helical" evidence="6">
    <location>
        <begin position="77"/>
        <end position="93"/>
    </location>
</feature>
<feature type="domain" description="Sulfatase N-terminal" evidence="7">
    <location>
        <begin position="265"/>
        <end position="504"/>
    </location>
</feature>
<keyword evidence="3 6" id="KW-0812">Transmembrane</keyword>
<evidence type="ECO:0000313" key="8">
    <source>
        <dbReference type="EMBL" id="SHN72080.1"/>
    </source>
</evidence>
<keyword evidence="8" id="KW-0808">Transferase</keyword>
<dbReference type="CDD" id="cd16015">
    <property type="entry name" value="LTA_synthase"/>
    <property type="match status" value="1"/>
</dbReference>
<protein>
    <submittedName>
        <fullName evidence="8">Phosphoglycerol transferase MdoB</fullName>
    </submittedName>
</protein>
<gene>
    <name evidence="8" type="ORF">SAMN02745728_02280</name>
</gene>
<feature type="transmembrane region" description="Helical" evidence="6">
    <location>
        <begin position="154"/>
        <end position="178"/>
    </location>
</feature>
<dbReference type="GO" id="GO:0016740">
    <property type="term" value="F:transferase activity"/>
    <property type="evidence" value="ECO:0007669"/>
    <property type="project" value="UniProtKB-KW"/>
</dbReference>
<feature type="transmembrane region" description="Helical" evidence="6">
    <location>
        <begin position="6"/>
        <end position="28"/>
    </location>
</feature>
<accession>A0A1M7TN23</accession>
<keyword evidence="5 6" id="KW-0472">Membrane</keyword>
<evidence type="ECO:0000256" key="2">
    <source>
        <dbReference type="ARBA" id="ARBA00022475"/>
    </source>
</evidence>
<dbReference type="PANTHER" id="PTHR47371:SF3">
    <property type="entry name" value="PHOSPHOGLYCEROL TRANSFERASE I"/>
    <property type="match status" value="1"/>
</dbReference>
<evidence type="ECO:0000256" key="1">
    <source>
        <dbReference type="ARBA" id="ARBA00004651"/>
    </source>
</evidence>
<keyword evidence="4 6" id="KW-1133">Transmembrane helix</keyword>
<evidence type="ECO:0000256" key="5">
    <source>
        <dbReference type="ARBA" id="ARBA00023136"/>
    </source>
</evidence>
<dbReference type="AlphaFoldDB" id="A0A1M7TN23"/>
<dbReference type="GO" id="GO:0005886">
    <property type="term" value="C:plasma membrane"/>
    <property type="evidence" value="ECO:0007669"/>
    <property type="project" value="UniProtKB-SubCell"/>
</dbReference>
<dbReference type="OrthoDB" id="5363296at2"/>
<dbReference type="InterPro" id="IPR000917">
    <property type="entry name" value="Sulfatase_N"/>
</dbReference>
<dbReference type="Proteomes" id="UP000186469">
    <property type="component" value="Unassembled WGS sequence"/>
</dbReference>
<dbReference type="InterPro" id="IPR017850">
    <property type="entry name" value="Alkaline_phosphatase_core_sf"/>
</dbReference>
<reference evidence="8 9" key="1">
    <citation type="submission" date="2016-12" db="EMBL/GenBank/DDBJ databases">
        <authorList>
            <person name="Song W.-J."/>
            <person name="Kurnit D.M."/>
        </authorList>
    </citation>
    <scope>NUCLEOTIDE SEQUENCE [LARGE SCALE GENOMIC DNA]</scope>
    <source>
        <strain evidence="8 9">DSM 11393</strain>
    </source>
</reference>
<evidence type="ECO:0000256" key="6">
    <source>
        <dbReference type="SAM" id="Phobius"/>
    </source>
</evidence>
<dbReference type="Pfam" id="PF00884">
    <property type="entry name" value="Sulfatase"/>
    <property type="match status" value="1"/>
</dbReference>
<name>A0A1M7TN23_9BACT</name>
<dbReference type="EMBL" id="FRDI01000016">
    <property type="protein sequence ID" value="SHN72080.1"/>
    <property type="molecule type" value="Genomic_DNA"/>
</dbReference>
<dbReference type="PANTHER" id="PTHR47371">
    <property type="entry name" value="LIPOTEICHOIC ACID SYNTHASE"/>
    <property type="match status" value="1"/>
</dbReference>
<dbReference type="RefSeq" id="WP_084650702.1">
    <property type="nucleotide sequence ID" value="NZ_FRDI01000016.1"/>
</dbReference>
<evidence type="ECO:0000259" key="7">
    <source>
        <dbReference type="Pfam" id="PF00884"/>
    </source>
</evidence>
<comment type="subcellular location">
    <subcellularLocation>
        <location evidence="1">Cell membrane</location>
        <topology evidence="1">Multi-pass membrane protein</topology>
    </subcellularLocation>
</comment>
<evidence type="ECO:0000256" key="4">
    <source>
        <dbReference type="ARBA" id="ARBA00022989"/>
    </source>
</evidence>
<evidence type="ECO:0000313" key="9">
    <source>
        <dbReference type="Proteomes" id="UP000186469"/>
    </source>
</evidence>
<proteinExistence type="predicted"/>